<evidence type="ECO:0000313" key="2">
    <source>
        <dbReference type="Proteomes" id="UP000095284"/>
    </source>
</evidence>
<dbReference type="WBParaSite" id="BXY_1682300.1">
    <property type="protein sequence ID" value="BXY_1682300.1"/>
    <property type="gene ID" value="BXY_1682300"/>
</dbReference>
<keyword evidence="1" id="KW-0812">Transmembrane</keyword>
<feature type="transmembrane region" description="Helical" evidence="1">
    <location>
        <begin position="149"/>
        <end position="173"/>
    </location>
</feature>
<proteinExistence type="predicted"/>
<reference evidence="3" key="1">
    <citation type="submission" date="2016-11" db="UniProtKB">
        <authorList>
            <consortium name="WormBaseParasite"/>
        </authorList>
    </citation>
    <scope>IDENTIFICATION</scope>
</reference>
<protein>
    <submittedName>
        <fullName evidence="3">MARVEL domain-containing protein</fullName>
    </submittedName>
</protein>
<keyword evidence="1" id="KW-0472">Membrane</keyword>
<dbReference type="Proteomes" id="UP000095284">
    <property type="component" value="Unplaced"/>
</dbReference>
<dbReference type="AlphaFoldDB" id="A0A1I7SUV0"/>
<feature type="transmembrane region" description="Helical" evidence="1">
    <location>
        <begin position="81"/>
        <end position="103"/>
    </location>
</feature>
<name>A0A1I7SUV0_BURXY</name>
<keyword evidence="1" id="KW-1133">Transmembrane helix</keyword>
<evidence type="ECO:0000313" key="3">
    <source>
        <dbReference type="WBParaSite" id="BXY_1682300.1"/>
    </source>
</evidence>
<sequence length="180" mass="19462">MGAYVEVVQERTAQQRCDCIASGIELASIIAISVAVCVPWWFTDDAQVSFSLLGFTCKVEEYPCPVVIRVYTTLDDPFLKITFGLVASCIILEAISALVSHCVSCRIPGIFLNIVCAFLAIGALVYFYISVSGYGTFPVYLYDTEHKGGLGIGFYIAAAGAVGLLLSAIFDIVSMCCCRY</sequence>
<evidence type="ECO:0000256" key="1">
    <source>
        <dbReference type="SAM" id="Phobius"/>
    </source>
</evidence>
<accession>A0A1I7SUV0</accession>
<feature type="transmembrane region" description="Helical" evidence="1">
    <location>
        <begin position="110"/>
        <end position="129"/>
    </location>
</feature>
<organism evidence="2 3">
    <name type="scientific">Bursaphelenchus xylophilus</name>
    <name type="common">Pinewood nematode worm</name>
    <name type="synonym">Aphelenchoides xylophilus</name>
    <dbReference type="NCBI Taxonomy" id="6326"/>
    <lineage>
        <taxon>Eukaryota</taxon>
        <taxon>Metazoa</taxon>
        <taxon>Ecdysozoa</taxon>
        <taxon>Nematoda</taxon>
        <taxon>Chromadorea</taxon>
        <taxon>Rhabditida</taxon>
        <taxon>Tylenchina</taxon>
        <taxon>Tylenchomorpha</taxon>
        <taxon>Aphelenchoidea</taxon>
        <taxon>Aphelenchoididae</taxon>
        <taxon>Bursaphelenchus</taxon>
    </lineage>
</organism>
<feature type="transmembrane region" description="Helical" evidence="1">
    <location>
        <begin position="20"/>
        <end position="42"/>
    </location>
</feature>